<reference evidence="2" key="2">
    <citation type="submission" date="2022-09" db="EMBL/GenBank/DDBJ databases">
        <title>Biosynthetic gene clusters of Dactylosporangioum fulvum.</title>
        <authorList>
            <person name="Caradec T."/>
        </authorList>
    </citation>
    <scope>NUCLEOTIDE SEQUENCE</scope>
    <source>
        <strain evidence="2">NRRL B-16292</strain>
    </source>
</reference>
<evidence type="ECO:0000313" key="3">
    <source>
        <dbReference type="Proteomes" id="UP001059617"/>
    </source>
</evidence>
<evidence type="ECO:0000313" key="2">
    <source>
        <dbReference type="EMBL" id="UWP84897.1"/>
    </source>
</evidence>
<dbReference type="EMBL" id="CP073720">
    <property type="protein sequence ID" value="UWP84897.1"/>
    <property type="molecule type" value="Genomic_DNA"/>
</dbReference>
<gene>
    <name evidence="2" type="ORF">Dfulv_11970</name>
</gene>
<dbReference type="Gene3D" id="3.30.559.10">
    <property type="entry name" value="Chloramphenicol acetyltransferase-like domain"/>
    <property type="match status" value="1"/>
</dbReference>
<dbReference type="PANTHER" id="PTHR45527:SF1">
    <property type="entry name" value="FATTY ACID SYNTHASE"/>
    <property type="match status" value="1"/>
</dbReference>
<dbReference type="InterPro" id="IPR001242">
    <property type="entry name" value="Condensation_dom"/>
</dbReference>
<dbReference type="Gene3D" id="3.30.559.30">
    <property type="entry name" value="Nonribosomal peptide synthetase, condensation domain"/>
    <property type="match status" value="1"/>
</dbReference>
<keyword evidence="3" id="KW-1185">Reference proteome</keyword>
<accession>A0ABY5W5R1</accession>
<dbReference type="Proteomes" id="UP001059617">
    <property type="component" value="Chromosome"/>
</dbReference>
<name>A0ABY5W5R1_9ACTN</name>
<dbReference type="InterPro" id="IPR023213">
    <property type="entry name" value="CAT-like_dom_sf"/>
</dbReference>
<reference evidence="2" key="1">
    <citation type="submission" date="2021-04" db="EMBL/GenBank/DDBJ databases">
        <authorList>
            <person name="Hartkoorn R.C."/>
            <person name="Beaudoing E."/>
            <person name="Hot D."/>
        </authorList>
    </citation>
    <scope>NUCLEOTIDE SEQUENCE</scope>
    <source>
        <strain evidence="2">NRRL B-16292</strain>
    </source>
</reference>
<feature type="domain" description="Condensation" evidence="1">
    <location>
        <begin position="65"/>
        <end position="339"/>
    </location>
</feature>
<proteinExistence type="predicted"/>
<protein>
    <submittedName>
        <fullName evidence="2">Condensation domain-containing protein</fullName>
    </submittedName>
</protein>
<dbReference type="Pfam" id="PF00668">
    <property type="entry name" value="Condensation"/>
    <property type="match status" value="1"/>
</dbReference>
<dbReference type="PANTHER" id="PTHR45527">
    <property type="entry name" value="NONRIBOSOMAL PEPTIDE SYNTHETASE"/>
    <property type="match status" value="1"/>
</dbReference>
<dbReference type="SUPFAM" id="SSF52777">
    <property type="entry name" value="CoA-dependent acyltransferases"/>
    <property type="match status" value="2"/>
</dbReference>
<evidence type="ECO:0000259" key="1">
    <source>
        <dbReference type="Pfam" id="PF00668"/>
    </source>
</evidence>
<organism evidence="2 3">
    <name type="scientific">Dactylosporangium fulvum</name>
    <dbReference type="NCBI Taxonomy" id="53359"/>
    <lineage>
        <taxon>Bacteria</taxon>
        <taxon>Bacillati</taxon>
        <taxon>Actinomycetota</taxon>
        <taxon>Actinomycetes</taxon>
        <taxon>Micromonosporales</taxon>
        <taxon>Micromonosporaceae</taxon>
        <taxon>Dactylosporangium</taxon>
    </lineage>
</organism>
<sequence>MDDNLDTHPTSVEFRTGRPAEGPLIWAQIAIWDVFRWLPPDDTTLNLLVRCPVPDGRSLGDVLATLRLLVERHDSLHTVYVDTPDGPIQRVLGEGRIPLQVHELGDRGLEEAAAELGEALRSPWFDIGADLPLRAAVLLRDGRPLTVLLAASHMAVDGWSFNIVRGDLANLLEDPPVVVAPGQQPLERLEYERSAIGLRRESKALAYWAKHLGSMPTSMIERIGDGSAPNLDWGLIQSPALALATNGLAARVGVPPATVLLGATALQLAAYTGETEGVLRMIVSTRFRPASRGLVGAFNENALFRLECAEEQVHEESVERFLRRAADAALTAYAHCEYHPRKLDDMFAEVAARRGIRADGYCFFNDTRYSLLDQGAPQMVPAEELADRIHAALPATKLRSPVIDRLPKHANFFMFLMDLGDTAEIMLCVEHGYLGRRGPLGFLTDLERLVVQATLDEHATIGSLYASAR</sequence>
<dbReference type="RefSeq" id="WP_259862891.1">
    <property type="nucleotide sequence ID" value="NZ_BAAAST010000108.1"/>
</dbReference>